<dbReference type="AlphaFoldDB" id="A0A9W9AGH7"/>
<gene>
    <name evidence="1" type="ORF">J3R30DRAFT_2103134</name>
</gene>
<evidence type="ECO:0000313" key="1">
    <source>
        <dbReference type="EMBL" id="KAJ4481941.1"/>
    </source>
</evidence>
<dbReference type="Gene3D" id="1.25.40.20">
    <property type="entry name" value="Ankyrin repeat-containing domain"/>
    <property type="match status" value="1"/>
</dbReference>
<proteinExistence type="predicted"/>
<organism evidence="1 2">
    <name type="scientific">Lentinula aciculospora</name>
    <dbReference type="NCBI Taxonomy" id="153920"/>
    <lineage>
        <taxon>Eukaryota</taxon>
        <taxon>Fungi</taxon>
        <taxon>Dikarya</taxon>
        <taxon>Basidiomycota</taxon>
        <taxon>Agaricomycotina</taxon>
        <taxon>Agaricomycetes</taxon>
        <taxon>Agaricomycetidae</taxon>
        <taxon>Agaricales</taxon>
        <taxon>Marasmiineae</taxon>
        <taxon>Omphalotaceae</taxon>
        <taxon>Lentinula</taxon>
    </lineage>
</organism>
<dbReference type="EMBL" id="JAOTPV010000005">
    <property type="protein sequence ID" value="KAJ4481941.1"/>
    <property type="molecule type" value="Genomic_DNA"/>
</dbReference>
<dbReference type="Proteomes" id="UP001150266">
    <property type="component" value="Unassembled WGS sequence"/>
</dbReference>
<evidence type="ECO:0008006" key="3">
    <source>
        <dbReference type="Google" id="ProtNLM"/>
    </source>
</evidence>
<reference evidence="1" key="1">
    <citation type="submission" date="2022-08" db="EMBL/GenBank/DDBJ databases">
        <title>A Global Phylogenomic Analysis of the Shiitake Genus Lentinula.</title>
        <authorList>
            <consortium name="DOE Joint Genome Institute"/>
            <person name="Sierra-Patev S."/>
            <person name="Min B."/>
            <person name="Naranjo-Ortiz M."/>
            <person name="Looney B."/>
            <person name="Konkel Z."/>
            <person name="Slot J.C."/>
            <person name="Sakamoto Y."/>
            <person name="Steenwyk J.L."/>
            <person name="Rokas A."/>
            <person name="Carro J."/>
            <person name="Camarero S."/>
            <person name="Ferreira P."/>
            <person name="Molpeceres G."/>
            <person name="Ruiz-Duenas F.J."/>
            <person name="Serrano A."/>
            <person name="Henrissat B."/>
            <person name="Drula E."/>
            <person name="Hughes K.W."/>
            <person name="Mata J.L."/>
            <person name="Ishikawa N.K."/>
            <person name="Vargas-Isla R."/>
            <person name="Ushijima S."/>
            <person name="Smith C.A."/>
            <person name="Ahrendt S."/>
            <person name="Andreopoulos W."/>
            <person name="He G."/>
            <person name="Labutti K."/>
            <person name="Lipzen A."/>
            <person name="Ng V."/>
            <person name="Riley R."/>
            <person name="Sandor L."/>
            <person name="Barry K."/>
            <person name="Martinez A.T."/>
            <person name="Xiao Y."/>
            <person name="Gibbons J.G."/>
            <person name="Terashima K."/>
            <person name="Grigoriev I.V."/>
            <person name="Hibbett D.S."/>
        </authorList>
    </citation>
    <scope>NUCLEOTIDE SEQUENCE</scope>
    <source>
        <strain evidence="1">JLM2183</strain>
    </source>
</reference>
<protein>
    <recommendedName>
        <fullName evidence="3">Ankyrin</fullName>
    </recommendedName>
</protein>
<evidence type="ECO:0000313" key="2">
    <source>
        <dbReference type="Proteomes" id="UP001150266"/>
    </source>
</evidence>
<dbReference type="OrthoDB" id="539213at2759"/>
<accession>A0A9W9AGH7</accession>
<comment type="caution">
    <text evidence="1">The sequence shown here is derived from an EMBL/GenBank/DDBJ whole genome shotgun (WGS) entry which is preliminary data.</text>
</comment>
<dbReference type="InterPro" id="IPR036770">
    <property type="entry name" value="Ankyrin_rpt-contain_sf"/>
</dbReference>
<keyword evidence="2" id="KW-1185">Reference proteome</keyword>
<sequence>MENELKLQRLSSLELLPIELLYEIQLYALSQSLPCTSHSLHQIYESAPSSFKAEYICLRVYGCPENVFTKALRYPLCSLRVLLLVKRNAAQPEINRNGLELPKRFFRDLRAQKVGSTWTEQDHPLPFIHGLYTAGFSLDVNSNNGYALTKAVQIGFSALVQLLIEKGASPTYKDNLAVRVAIRQKDLRMVKLLVERGSGGGEAKRRKLEDRVMITKDLLKLAVKCNSQDIVNYFTLEKGCVPDMQTLYLMC</sequence>
<name>A0A9W9AGH7_9AGAR</name>
<dbReference type="SUPFAM" id="SSF140860">
    <property type="entry name" value="Pseudo ankyrin repeat-like"/>
    <property type="match status" value="1"/>
</dbReference>